<organism evidence="2 3">
    <name type="scientific">Racocetra fulgida</name>
    <dbReference type="NCBI Taxonomy" id="60492"/>
    <lineage>
        <taxon>Eukaryota</taxon>
        <taxon>Fungi</taxon>
        <taxon>Fungi incertae sedis</taxon>
        <taxon>Mucoromycota</taxon>
        <taxon>Glomeromycotina</taxon>
        <taxon>Glomeromycetes</taxon>
        <taxon>Diversisporales</taxon>
        <taxon>Gigasporaceae</taxon>
        <taxon>Racocetra</taxon>
    </lineage>
</organism>
<sequence>MPTQVLLSYIKQHINSANPLKAACDELVRLCDLVSQSGFCIDDMSILVIVFLNGKTLKKWCEDATKHAENPEDWLQYKPRDDDDISDISEEDLGEVESPKSNNINFDIYDTSNQYSIEEAEEFADMTIPDI</sequence>
<dbReference type="OrthoDB" id="10264738at2759"/>
<dbReference type="AlphaFoldDB" id="A0A9N9IHV0"/>
<evidence type="ECO:0000313" key="2">
    <source>
        <dbReference type="EMBL" id="CAG8736400.1"/>
    </source>
</evidence>
<feature type="compositionally biased region" description="Acidic residues" evidence="1">
    <location>
        <begin position="82"/>
        <end position="95"/>
    </location>
</feature>
<evidence type="ECO:0000256" key="1">
    <source>
        <dbReference type="SAM" id="MobiDB-lite"/>
    </source>
</evidence>
<evidence type="ECO:0000313" key="3">
    <source>
        <dbReference type="Proteomes" id="UP000789396"/>
    </source>
</evidence>
<dbReference type="EMBL" id="CAJVPZ010030277">
    <property type="protein sequence ID" value="CAG8736400.1"/>
    <property type="molecule type" value="Genomic_DNA"/>
</dbReference>
<reference evidence="2" key="1">
    <citation type="submission" date="2021-06" db="EMBL/GenBank/DDBJ databases">
        <authorList>
            <person name="Kallberg Y."/>
            <person name="Tangrot J."/>
            <person name="Rosling A."/>
        </authorList>
    </citation>
    <scope>NUCLEOTIDE SEQUENCE</scope>
    <source>
        <strain evidence="2">IN212</strain>
    </source>
</reference>
<feature type="region of interest" description="Disordered" evidence="1">
    <location>
        <begin position="71"/>
        <end position="101"/>
    </location>
</feature>
<gene>
    <name evidence="2" type="ORF">RFULGI_LOCUS12514</name>
</gene>
<keyword evidence="3" id="KW-1185">Reference proteome</keyword>
<comment type="caution">
    <text evidence="2">The sequence shown here is derived from an EMBL/GenBank/DDBJ whole genome shotgun (WGS) entry which is preliminary data.</text>
</comment>
<dbReference type="Proteomes" id="UP000789396">
    <property type="component" value="Unassembled WGS sequence"/>
</dbReference>
<accession>A0A9N9IHV0</accession>
<protein>
    <submittedName>
        <fullName evidence="2">4006_t:CDS:1</fullName>
    </submittedName>
</protein>
<proteinExistence type="predicted"/>
<name>A0A9N9IHV0_9GLOM</name>